<dbReference type="Pfam" id="PF17100">
    <property type="entry name" value="NACHT_N"/>
    <property type="match status" value="1"/>
</dbReference>
<feature type="domain" description="Nephrocystin 3-like N-terminal" evidence="5">
    <location>
        <begin position="282"/>
        <end position="443"/>
    </location>
</feature>
<dbReference type="Gene3D" id="1.25.40.20">
    <property type="entry name" value="Ankyrin repeat-containing domain"/>
    <property type="match status" value="1"/>
</dbReference>
<evidence type="ECO:0000256" key="3">
    <source>
        <dbReference type="SAM" id="MobiDB-lite"/>
    </source>
</evidence>
<reference evidence="6" key="2">
    <citation type="submission" date="2023-06" db="EMBL/GenBank/DDBJ databases">
        <authorList>
            <consortium name="Lawrence Berkeley National Laboratory"/>
            <person name="Haridas S."/>
            <person name="Hensen N."/>
            <person name="Bonometti L."/>
            <person name="Westerberg I."/>
            <person name="Brannstrom I.O."/>
            <person name="Guillou S."/>
            <person name="Cros-Aarteil S."/>
            <person name="Calhoun S."/>
            <person name="Kuo A."/>
            <person name="Mondo S."/>
            <person name="Pangilinan J."/>
            <person name="Riley R."/>
            <person name="Labutti K."/>
            <person name="Andreopoulos B."/>
            <person name="Lipzen A."/>
            <person name="Chen C."/>
            <person name="Yanf M."/>
            <person name="Daum C."/>
            <person name="Ng V."/>
            <person name="Clum A."/>
            <person name="Steindorff A."/>
            <person name="Ohm R."/>
            <person name="Martin F."/>
            <person name="Silar P."/>
            <person name="Natvig D."/>
            <person name="Lalanne C."/>
            <person name="Gautier V."/>
            <person name="Ament-Velasquez S.L."/>
            <person name="Kruys A."/>
            <person name="Hutchinson M.I."/>
            <person name="Powell A.J."/>
            <person name="Barry K."/>
            <person name="Miller A.N."/>
            <person name="Grigoriev I.V."/>
            <person name="Debuchy R."/>
            <person name="Gladieux P."/>
            <person name="Thoren M.H."/>
            <person name="Johannesson H."/>
        </authorList>
    </citation>
    <scope>NUCLEOTIDE SEQUENCE</scope>
    <source>
        <strain evidence="6">CBS 958.72</strain>
    </source>
</reference>
<dbReference type="InterPro" id="IPR027417">
    <property type="entry name" value="P-loop_NTPase"/>
</dbReference>
<dbReference type="SMART" id="SM00248">
    <property type="entry name" value="ANK"/>
    <property type="match status" value="2"/>
</dbReference>
<dbReference type="AlphaFoldDB" id="A0AAE0K4Y5"/>
<dbReference type="SUPFAM" id="SSF52540">
    <property type="entry name" value="P-loop containing nucleoside triphosphate hydrolases"/>
    <property type="match status" value="1"/>
</dbReference>
<dbReference type="Gene3D" id="3.40.50.300">
    <property type="entry name" value="P-loop containing nucleotide triphosphate hydrolases"/>
    <property type="match status" value="1"/>
</dbReference>
<evidence type="ECO:0000256" key="1">
    <source>
        <dbReference type="ARBA" id="ARBA00022737"/>
    </source>
</evidence>
<reference evidence="6" key="1">
    <citation type="journal article" date="2023" name="Mol. Phylogenet. Evol.">
        <title>Genome-scale phylogeny and comparative genomics of the fungal order Sordariales.</title>
        <authorList>
            <person name="Hensen N."/>
            <person name="Bonometti L."/>
            <person name="Westerberg I."/>
            <person name="Brannstrom I.O."/>
            <person name="Guillou S."/>
            <person name="Cros-Aarteil S."/>
            <person name="Calhoun S."/>
            <person name="Haridas S."/>
            <person name="Kuo A."/>
            <person name="Mondo S."/>
            <person name="Pangilinan J."/>
            <person name="Riley R."/>
            <person name="LaButti K."/>
            <person name="Andreopoulos B."/>
            <person name="Lipzen A."/>
            <person name="Chen C."/>
            <person name="Yan M."/>
            <person name="Daum C."/>
            <person name="Ng V."/>
            <person name="Clum A."/>
            <person name="Steindorff A."/>
            <person name="Ohm R.A."/>
            <person name="Martin F."/>
            <person name="Silar P."/>
            <person name="Natvig D.O."/>
            <person name="Lalanne C."/>
            <person name="Gautier V."/>
            <person name="Ament-Velasquez S.L."/>
            <person name="Kruys A."/>
            <person name="Hutchinson M.I."/>
            <person name="Powell A.J."/>
            <person name="Barry K."/>
            <person name="Miller A.N."/>
            <person name="Grigoriev I.V."/>
            <person name="Debuchy R."/>
            <person name="Gladieux P."/>
            <person name="Hiltunen Thoren M."/>
            <person name="Johannesson H."/>
        </authorList>
    </citation>
    <scope>NUCLEOTIDE SEQUENCE</scope>
    <source>
        <strain evidence="6">CBS 958.72</strain>
    </source>
</reference>
<accession>A0AAE0K4Y5</accession>
<proteinExistence type="predicted"/>
<keyword evidence="2" id="KW-0040">ANK repeat</keyword>
<gene>
    <name evidence="6" type="ORF">B0T24DRAFT_708020</name>
</gene>
<dbReference type="PANTHER" id="PTHR10039">
    <property type="entry name" value="AMELOGENIN"/>
    <property type="match status" value="1"/>
</dbReference>
<feature type="domain" description="NWD NACHT-NTPase N-terminal" evidence="4">
    <location>
        <begin position="120"/>
        <end position="227"/>
    </location>
</feature>
<dbReference type="Pfam" id="PF24883">
    <property type="entry name" value="NPHP3_N"/>
    <property type="match status" value="1"/>
</dbReference>
<evidence type="ECO:0000313" key="7">
    <source>
        <dbReference type="Proteomes" id="UP001287356"/>
    </source>
</evidence>
<dbReference type="PROSITE" id="PS50088">
    <property type="entry name" value="ANK_REPEAT"/>
    <property type="match status" value="1"/>
</dbReference>
<dbReference type="InterPro" id="IPR036770">
    <property type="entry name" value="Ankyrin_rpt-contain_sf"/>
</dbReference>
<keyword evidence="7" id="KW-1185">Reference proteome</keyword>
<feature type="region of interest" description="Disordered" evidence="3">
    <location>
        <begin position="1"/>
        <end position="63"/>
    </location>
</feature>
<dbReference type="InterPro" id="IPR056884">
    <property type="entry name" value="NPHP3-like_N"/>
</dbReference>
<name>A0AAE0K4Y5_9PEZI</name>
<sequence>MSTKRPAAGSKGPEEEGQQTRKAYGMQKILKIFTRPEDDEPAISPETPQPPGQGEPQPAAHDPQAIAMQPPQELEDEPAAAEISLQLWEGAYNALKNADPLLVSKYEDILLQYNRPKLEAAASMMMQLIEAARENVGALLEVYPAAALAWSGFCTITPFLLKPITENKKMHEALDYVIRRMRISMNLAPLLLRDKWKEDGEFRRLRGELFRNIQALYEAMLLFEMNCNAWDDQRKAIEAAEGELNGFMTQYNTEVLKKYQLASAEYLELVNTGMNALANSHTCGWFLGDNRYLEWLHSKDAHVLLVSAPPGCGKSVLSALLIEEELRLQWPDEQICHYFFDNQGEQRKATNGIRALLHQLLSSHPGIVEYVEYDIDKAGSALMGNLGELGQIFNKAVCTKLAGQVICVLDALDECEPEHLTPLVKWLFSPSSRPLVKFLVTARGLPRIREAFNPFGGQFPHISAQDEERSKLLQDEIEGAMKTRFAGFASKHPARLGKDSRVRDNLLALLEKAGRGQRTYLWVKLVFEALDRATVNTQRQWEAIITHPPESIFDAYDSLFVFVNKADEARVRLLLHLIYASNARRPLTVGEANEATTIHLSEETTIRSQEDFEMDLMSDDDFQEWVIKSCGFFVSVYGGQLYFIHQSASEYLRYEKANRPGKAEGSARSLRGSLSDRSAHARAAECCIAYLAMDELASNPKFYNEQEGVRVLSYEAYNTHQFLDYATENWLAHFRFARDFRGDGAESGPVDIDNRFSEMYFSLWTPVSGRLKPAVASSVETESSDWSYEPILASVVAGQAKLVERHLKTVKGGSNILSETYEASILDWRREYPTYPLTHIACRFDHGELLDRGANVDGMGYRNENLEQSLLHLSVRRKSPDMIKMFLKRGATVDADDMNGGTPLALALQVDSDLAVLLLDAGAAWSKAIRYLRREYSEFSTLMKALSKSELASRPGFLEAARGMGFDPEAVESDSGL</sequence>
<dbReference type="EMBL" id="JAULSN010000006">
    <property type="protein sequence ID" value="KAK3369440.1"/>
    <property type="molecule type" value="Genomic_DNA"/>
</dbReference>
<organism evidence="6 7">
    <name type="scientific">Lasiosphaeria ovina</name>
    <dbReference type="NCBI Taxonomy" id="92902"/>
    <lineage>
        <taxon>Eukaryota</taxon>
        <taxon>Fungi</taxon>
        <taxon>Dikarya</taxon>
        <taxon>Ascomycota</taxon>
        <taxon>Pezizomycotina</taxon>
        <taxon>Sordariomycetes</taxon>
        <taxon>Sordariomycetidae</taxon>
        <taxon>Sordariales</taxon>
        <taxon>Lasiosphaeriaceae</taxon>
        <taxon>Lasiosphaeria</taxon>
    </lineage>
</organism>
<dbReference type="InterPro" id="IPR031359">
    <property type="entry name" value="NACHT_N"/>
</dbReference>
<protein>
    <submittedName>
        <fullName evidence="6">Uncharacterized protein</fullName>
    </submittedName>
</protein>
<dbReference type="Proteomes" id="UP001287356">
    <property type="component" value="Unassembled WGS sequence"/>
</dbReference>
<evidence type="ECO:0000313" key="6">
    <source>
        <dbReference type="EMBL" id="KAK3369440.1"/>
    </source>
</evidence>
<evidence type="ECO:0000256" key="2">
    <source>
        <dbReference type="PROSITE-ProRule" id="PRU00023"/>
    </source>
</evidence>
<comment type="caution">
    <text evidence="6">The sequence shown here is derived from an EMBL/GenBank/DDBJ whole genome shotgun (WGS) entry which is preliminary data.</text>
</comment>
<evidence type="ECO:0000259" key="4">
    <source>
        <dbReference type="Pfam" id="PF17100"/>
    </source>
</evidence>
<keyword evidence="1" id="KW-0677">Repeat</keyword>
<evidence type="ECO:0000259" key="5">
    <source>
        <dbReference type="Pfam" id="PF24883"/>
    </source>
</evidence>
<dbReference type="InterPro" id="IPR002110">
    <property type="entry name" value="Ankyrin_rpt"/>
</dbReference>
<dbReference type="PANTHER" id="PTHR10039:SF14">
    <property type="entry name" value="NACHT DOMAIN-CONTAINING PROTEIN"/>
    <property type="match status" value="1"/>
</dbReference>
<feature type="repeat" description="ANK" evidence="2">
    <location>
        <begin position="866"/>
        <end position="898"/>
    </location>
</feature>
<dbReference type="SUPFAM" id="SSF48403">
    <property type="entry name" value="Ankyrin repeat"/>
    <property type="match status" value="1"/>
</dbReference>